<name>A0A0M3HT61_ASCLU</name>
<reference evidence="2" key="1">
    <citation type="submission" date="2017-02" db="UniProtKB">
        <authorList>
            <consortium name="WormBaseParasite"/>
        </authorList>
    </citation>
    <scope>IDENTIFICATION</scope>
</reference>
<organism evidence="1 2">
    <name type="scientific">Ascaris lumbricoides</name>
    <name type="common">Giant roundworm</name>
    <dbReference type="NCBI Taxonomy" id="6252"/>
    <lineage>
        <taxon>Eukaryota</taxon>
        <taxon>Metazoa</taxon>
        <taxon>Ecdysozoa</taxon>
        <taxon>Nematoda</taxon>
        <taxon>Chromadorea</taxon>
        <taxon>Rhabditida</taxon>
        <taxon>Spirurina</taxon>
        <taxon>Ascaridomorpha</taxon>
        <taxon>Ascaridoidea</taxon>
        <taxon>Ascarididae</taxon>
        <taxon>Ascaris</taxon>
    </lineage>
</organism>
<protein>
    <submittedName>
        <fullName evidence="2">PH domain-containing protein</fullName>
    </submittedName>
</protein>
<keyword evidence="1" id="KW-1185">Reference proteome</keyword>
<dbReference type="WBParaSite" id="ALUE_0000578601-mRNA-1">
    <property type="protein sequence ID" value="ALUE_0000578601-mRNA-1"/>
    <property type="gene ID" value="ALUE_0000578601"/>
</dbReference>
<sequence length="80" mass="9109">MQRWVSELTSLLRLGIVGKKIVEYIFVSSYVSVCRSKLLKRVRVVCLDWFRGSFSGCNVYGDRVSVLGRITSLIAVAIFY</sequence>
<dbReference type="AlphaFoldDB" id="A0A0M3HT61"/>
<accession>A0A0M3HT61</accession>
<evidence type="ECO:0000313" key="2">
    <source>
        <dbReference type="WBParaSite" id="ALUE_0000578601-mRNA-1"/>
    </source>
</evidence>
<evidence type="ECO:0000313" key="1">
    <source>
        <dbReference type="Proteomes" id="UP000036681"/>
    </source>
</evidence>
<dbReference type="Proteomes" id="UP000036681">
    <property type="component" value="Unplaced"/>
</dbReference>
<proteinExistence type="predicted"/>